<dbReference type="InterPro" id="IPR043928">
    <property type="entry name" value="DNVP"/>
</dbReference>
<dbReference type="Pfam" id="PF19060">
    <property type="entry name" value="DVNP"/>
    <property type="match status" value="1"/>
</dbReference>
<dbReference type="EMBL" id="MN739531">
    <property type="protein sequence ID" value="QHT11102.1"/>
    <property type="molecule type" value="Genomic_DNA"/>
</dbReference>
<dbReference type="AlphaFoldDB" id="A0A6C0D3Y5"/>
<reference evidence="1" key="1">
    <citation type="journal article" date="2020" name="Nature">
        <title>Giant virus diversity and host interactions through global metagenomics.</title>
        <authorList>
            <person name="Schulz F."/>
            <person name="Roux S."/>
            <person name="Paez-Espino D."/>
            <person name="Jungbluth S."/>
            <person name="Walsh D.A."/>
            <person name="Denef V.J."/>
            <person name="McMahon K.D."/>
            <person name="Konstantinidis K.T."/>
            <person name="Eloe-Fadrosh E.A."/>
            <person name="Kyrpides N.C."/>
            <person name="Woyke T."/>
        </authorList>
    </citation>
    <scope>NUCLEOTIDE SEQUENCE</scope>
    <source>
        <strain evidence="1">GVMAG-M-3300023174-111</strain>
    </source>
</reference>
<evidence type="ECO:0000313" key="1">
    <source>
        <dbReference type="EMBL" id="QHT11102.1"/>
    </source>
</evidence>
<organism evidence="1">
    <name type="scientific">viral metagenome</name>
    <dbReference type="NCBI Taxonomy" id="1070528"/>
    <lineage>
        <taxon>unclassified sequences</taxon>
        <taxon>metagenomes</taxon>
        <taxon>organismal metagenomes</taxon>
    </lineage>
</organism>
<dbReference type="GO" id="GO:0003677">
    <property type="term" value="F:DNA binding"/>
    <property type="evidence" value="ECO:0007669"/>
    <property type="project" value="InterPro"/>
</dbReference>
<proteinExistence type="predicted"/>
<protein>
    <submittedName>
        <fullName evidence="1">Uncharacterized protein</fullName>
    </submittedName>
</protein>
<sequence>MKRPERSPIDGTYTVKGKKYKELFGSREQVWNGTAYKTEGCLTKDQLHMNDKGRIVSALKFKTAKKEMRLQKYGYHAKKGKFGYVKKTAKKFDKKLLLSKKYGGKNAVVENEEDDDE</sequence>
<accession>A0A6C0D3Y5</accession>
<name>A0A6C0D3Y5_9ZZZZ</name>
<dbReference type="GO" id="GO:0051276">
    <property type="term" value="P:chromosome organization"/>
    <property type="evidence" value="ECO:0007669"/>
    <property type="project" value="InterPro"/>
</dbReference>